<evidence type="ECO:0000313" key="3">
    <source>
        <dbReference type="EMBL" id="MBC5724894.1"/>
    </source>
</evidence>
<reference evidence="3" key="1">
    <citation type="submission" date="2020-08" db="EMBL/GenBank/DDBJ databases">
        <title>Genome public.</title>
        <authorList>
            <person name="Liu C."/>
            <person name="Sun Q."/>
        </authorList>
    </citation>
    <scope>NUCLEOTIDE SEQUENCE</scope>
    <source>
        <strain evidence="3">NSJ-28</strain>
    </source>
</reference>
<dbReference type="Pfam" id="PF01381">
    <property type="entry name" value="HTH_3"/>
    <property type="match status" value="1"/>
</dbReference>
<protein>
    <submittedName>
        <fullName evidence="3">Helix-turn-helix transcriptional regulator</fullName>
    </submittedName>
</protein>
<dbReference type="Proteomes" id="UP000606499">
    <property type="component" value="Unassembled WGS sequence"/>
</dbReference>
<sequence>MNRLREIREEKQIKQETLANLLHCSQTTYSRYELEKRDIPTAVLRILADYYDTSIDYILGRTNNPAPPKK</sequence>
<dbReference type="InterPro" id="IPR010982">
    <property type="entry name" value="Lambda_DNA-bd_dom_sf"/>
</dbReference>
<keyword evidence="4" id="KW-1185">Reference proteome</keyword>
<keyword evidence="1" id="KW-0238">DNA-binding</keyword>
<gene>
    <name evidence="3" type="ORF">H8S45_05405</name>
</gene>
<dbReference type="PROSITE" id="PS50943">
    <property type="entry name" value="HTH_CROC1"/>
    <property type="match status" value="1"/>
</dbReference>
<name>A0A923LVV0_9FIRM</name>
<dbReference type="PANTHER" id="PTHR46558">
    <property type="entry name" value="TRACRIPTIONAL REGULATORY PROTEIN-RELATED-RELATED"/>
    <property type="match status" value="1"/>
</dbReference>
<dbReference type="GO" id="GO:0003677">
    <property type="term" value="F:DNA binding"/>
    <property type="evidence" value="ECO:0007669"/>
    <property type="project" value="UniProtKB-KW"/>
</dbReference>
<dbReference type="CDD" id="cd00093">
    <property type="entry name" value="HTH_XRE"/>
    <property type="match status" value="1"/>
</dbReference>
<dbReference type="PANTHER" id="PTHR46558:SF11">
    <property type="entry name" value="HTH-TYPE TRANSCRIPTIONAL REGULATOR XRE"/>
    <property type="match status" value="1"/>
</dbReference>
<evidence type="ECO:0000313" key="4">
    <source>
        <dbReference type="Proteomes" id="UP000606499"/>
    </source>
</evidence>
<organism evidence="3 4">
    <name type="scientific">Agathobaculum faecis</name>
    <dbReference type="NCBI Taxonomy" id="2763013"/>
    <lineage>
        <taxon>Bacteria</taxon>
        <taxon>Bacillati</taxon>
        <taxon>Bacillota</taxon>
        <taxon>Clostridia</taxon>
        <taxon>Eubacteriales</taxon>
        <taxon>Butyricicoccaceae</taxon>
        <taxon>Agathobaculum</taxon>
    </lineage>
</organism>
<comment type="caution">
    <text evidence="3">The sequence shown here is derived from an EMBL/GenBank/DDBJ whole genome shotgun (WGS) entry which is preliminary data.</text>
</comment>
<dbReference type="EMBL" id="JACOPL010000004">
    <property type="protein sequence ID" value="MBC5724894.1"/>
    <property type="molecule type" value="Genomic_DNA"/>
</dbReference>
<evidence type="ECO:0000256" key="1">
    <source>
        <dbReference type="ARBA" id="ARBA00023125"/>
    </source>
</evidence>
<dbReference type="RefSeq" id="WP_082396752.1">
    <property type="nucleotide sequence ID" value="NZ_JACOPL010000004.1"/>
</dbReference>
<proteinExistence type="predicted"/>
<dbReference type="SMART" id="SM00530">
    <property type="entry name" value="HTH_XRE"/>
    <property type="match status" value="1"/>
</dbReference>
<dbReference type="SUPFAM" id="SSF47413">
    <property type="entry name" value="lambda repressor-like DNA-binding domains"/>
    <property type="match status" value="1"/>
</dbReference>
<dbReference type="Gene3D" id="1.10.260.40">
    <property type="entry name" value="lambda repressor-like DNA-binding domains"/>
    <property type="match status" value="1"/>
</dbReference>
<accession>A0A923LVV0</accession>
<feature type="domain" description="HTH cro/C1-type" evidence="2">
    <location>
        <begin position="4"/>
        <end position="58"/>
    </location>
</feature>
<dbReference type="AlphaFoldDB" id="A0A923LVV0"/>
<evidence type="ECO:0000259" key="2">
    <source>
        <dbReference type="PROSITE" id="PS50943"/>
    </source>
</evidence>
<dbReference type="InterPro" id="IPR001387">
    <property type="entry name" value="Cro/C1-type_HTH"/>
</dbReference>